<dbReference type="Proteomes" id="UP001164746">
    <property type="component" value="Chromosome 17"/>
</dbReference>
<evidence type="ECO:0000313" key="2">
    <source>
        <dbReference type="EMBL" id="WAR31554.1"/>
    </source>
</evidence>
<dbReference type="EMBL" id="CP111028">
    <property type="protein sequence ID" value="WAR31554.1"/>
    <property type="molecule type" value="Genomic_DNA"/>
</dbReference>
<reference evidence="2" key="1">
    <citation type="submission" date="2022-11" db="EMBL/GenBank/DDBJ databases">
        <title>Centuries of genome instability and evolution in soft-shell clam transmissible cancer (bioRxiv).</title>
        <authorList>
            <person name="Hart S.F.M."/>
            <person name="Yonemitsu M.A."/>
            <person name="Giersch R.M."/>
            <person name="Beal B.F."/>
            <person name="Arriagada G."/>
            <person name="Davis B.W."/>
            <person name="Ostrander E.A."/>
            <person name="Goff S.P."/>
            <person name="Metzger M.J."/>
        </authorList>
    </citation>
    <scope>NUCLEOTIDE SEQUENCE</scope>
    <source>
        <strain evidence="2">MELC-2E11</strain>
        <tissue evidence="2">Siphon/mantle</tissue>
    </source>
</reference>
<name>A0ABY7GDZ1_MYAAR</name>
<proteinExistence type="predicted"/>
<sequence>MKLVIVCLVCLAIIVEGQLPHSNICRHGTAGTCLGYTNQQCPPNSECRRVSGTYGVCCRLSNTNPGGGCRCDNGQRGRCGGFQGLRCPRGTTCSCKGPIAHDGFGKCCINRPGNGY</sequence>
<protein>
    <submittedName>
        <fullName evidence="2">Uncharacterized protein</fullName>
    </submittedName>
</protein>
<accession>A0ABY7GDZ1</accession>
<feature type="chain" id="PRO_5046840913" evidence="1">
    <location>
        <begin position="18"/>
        <end position="116"/>
    </location>
</feature>
<feature type="signal peptide" evidence="1">
    <location>
        <begin position="1"/>
        <end position="17"/>
    </location>
</feature>
<gene>
    <name evidence="2" type="ORF">MAR_034096</name>
</gene>
<keyword evidence="3" id="KW-1185">Reference proteome</keyword>
<organism evidence="2 3">
    <name type="scientific">Mya arenaria</name>
    <name type="common">Soft-shell clam</name>
    <dbReference type="NCBI Taxonomy" id="6604"/>
    <lineage>
        <taxon>Eukaryota</taxon>
        <taxon>Metazoa</taxon>
        <taxon>Spiralia</taxon>
        <taxon>Lophotrochozoa</taxon>
        <taxon>Mollusca</taxon>
        <taxon>Bivalvia</taxon>
        <taxon>Autobranchia</taxon>
        <taxon>Heteroconchia</taxon>
        <taxon>Euheterodonta</taxon>
        <taxon>Imparidentia</taxon>
        <taxon>Neoheterodontei</taxon>
        <taxon>Myida</taxon>
        <taxon>Myoidea</taxon>
        <taxon>Myidae</taxon>
        <taxon>Mya</taxon>
    </lineage>
</organism>
<keyword evidence="1" id="KW-0732">Signal</keyword>
<evidence type="ECO:0000313" key="3">
    <source>
        <dbReference type="Proteomes" id="UP001164746"/>
    </source>
</evidence>
<evidence type="ECO:0000256" key="1">
    <source>
        <dbReference type="SAM" id="SignalP"/>
    </source>
</evidence>